<organism evidence="7 8">
    <name type="scientific">Orlajensenia flava</name>
    <dbReference type="NCBI Taxonomy" id="2565934"/>
    <lineage>
        <taxon>Bacteria</taxon>
        <taxon>Bacillati</taxon>
        <taxon>Actinomycetota</taxon>
        <taxon>Actinomycetes</taxon>
        <taxon>Micrococcales</taxon>
        <taxon>Microbacteriaceae</taxon>
        <taxon>Orlajensenia</taxon>
    </lineage>
</organism>
<dbReference type="GO" id="GO:0008270">
    <property type="term" value="F:zinc ion binding"/>
    <property type="evidence" value="ECO:0007669"/>
    <property type="project" value="InterPro"/>
</dbReference>
<comment type="caution">
    <text evidence="7">The sequence shown here is derived from an EMBL/GenBank/DDBJ whole genome shotgun (WGS) entry which is preliminary data.</text>
</comment>
<feature type="domain" description="Enoyl reductase (ER)" evidence="6">
    <location>
        <begin position="11"/>
        <end position="304"/>
    </location>
</feature>
<keyword evidence="3" id="KW-0963">Cytoplasm</keyword>
<dbReference type="GO" id="GO:0016491">
    <property type="term" value="F:oxidoreductase activity"/>
    <property type="evidence" value="ECO:0007669"/>
    <property type="project" value="InterPro"/>
</dbReference>
<evidence type="ECO:0000313" key="7">
    <source>
        <dbReference type="EMBL" id="THG35518.1"/>
    </source>
</evidence>
<keyword evidence="5" id="KW-0694">RNA-binding</keyword>
<dbReference type="Pfam" id="PF13602">
    <property type="entry name" value="ADH_zinc_N_2"/>
    <property type="match status" value="1"/>
</dbReference>
<dbReference type="InterPro" id="IPR020843">
    <property type="entry name" value="ER"/>
</dbReference>
<dbReference type="CDD" id="cd05289">
    <property type="entry name" value="MDR_like_2"/>
    <property type="match status" value="1"/>
</dbReference>
<keyword evidence="8" id="KW-1185">Reference proteome</keyword>
<dbReference type="InterPro" id="IPR011032">
    <property type="entry name" value="GroES-like_sf"/>
</dbReference>
<dbReference type="SUPFAM" id="SSF51735">
    <property type="entry name" value="NAD(P)-binding Rossmann-fold domains"/>
    <property type="match status" value="1"/>
</dbReference>
<dbReference type="InterPro" id="IPR051603">
    <property type="entry name" value="Zinc-ADH_QOR/CCCR"/>
</dbReference>
<evidence type="ECO:0000256" key="5">
    <source>
        <dbReference type="ARBA" id="ARBA00022884"/>
    </source>
</evidence>
<evidence type="ECO:0000256" key="3">
    <source>
        <dbReference type="ARBA" id="ARBA00022490"/>
    </source>
</evidence>
<dbReference type="Gene3D" id="3.90.180.10">
    <property type="entry name" value="Medium-chain alcohol dehydrogenases, catalytic domain"/>
    <property type="match status" value="1"/>
</dbReference>
<dbReference type="RefSeq" id="WP_136423016.1">
    <property type="nucleotide sequence ID" value="NZ_SSSN01000003.1"/>
</dbReference>
<proteinExistence type="predicted"/>
<dbReference type="GO" id="GO:0005737">
    <property type="term" value="C:cytoplasm"/>
    <property type="evidence" value="ECO:0007669"/>
    <property type="project" value="UniProtKB-SubCell"/>
</dbReference>
<evidence type="ECO:0000259" key="6">
    <source>
        <dbReference type="SMART" id="SM00829"/>
    </source>
</evidence>
<dbReference type="SUPFAM" id="SSF50129">
    <property type="entry name" value="GroES-like"/>
    <property type="match status" value="1"/>
</dbReference>
<evidence type="ECO:0000256" key="2">
    <source>
        <dbReference type="ARBA" id="ARBA00011881"/>
    </source>
</evidence>
<dbReference type="PANTHER" id="PTHR44154">
    <property type="entry name" value="QUINONE OXIDOREDUCTASE"/>
    <property type="match status" value="1"/>
</dbReference>
<dbReference type="InterPro" id="IPR002364">
    <property type="entry name" value="Quin_OxRdtase/zeta-crystal_CS"/>
</dbReference>
<evidence type="ECO:0000313" key="8">
    <source>
        <dbReference type="Proteomes" id="UP000307380"/>
    </source>
</evidence>
<dbReference type="OrthoDB" id="3727682at2"/>
<dbReference type="Proteomes" id="UP000307380">
    <property type="component" value="Unassembled WGS sequence"/>
</dbReference>
<dbReference type="Gene3D" id="3.40.50.720">
    <property type="entry name" value="NAD(P)-binding Rossmann-like Domain"/>
    <property type="match status" value="1"/>
</dbReference>
<comment type="subcellular location">
    <subcellularLocation>
        <location evidence="1">Cytoplasm</location>
    </subcellularLocation>
</comment>
<keyword evidence="4" id="KW-0521">NADP</keyword>
<protein>
    <submittedName>
        <fullName evidence="7">NADP-dependent oxidoreductase</fullName>
    </submittedName>
</protein>
<name>A0A4S4FYI9_9MICO</name>
<dbReference type="EMBL" id="SSSN01000003">
    <property type="protein sequence ID" value="THG35518.1"/>
    <property type="molecule type" value="Genomic_DNA"/>
</dbReference>
<dbReference type="GO" id="GO:0003723">
    <property type="term" value="F:RNA binding"/>
    <property type="evidence" value="ECO:0007669"/>
    <property type="project" value="UniProtKB-KW"/>
</dbReference>
<dbReference type="InterPro" id="IPR036291">
    <property type="entry name" value="NAD(P)-bd_dom_sf"/>
</dbReference>
<dbReference type="SMART" id="SM00829">
    <property type="entry name" value="PKS_ER"/>
    <property type="match status" value="1"/>
</dbReference>
<dbReference type="Pfam" id="PF08240">
    <property type="entry name" value="ADH_N"/>
    <property type="match status" value="1"/>
</dbReference>
<accession>A0A4S4FYI9</accession>
<dbReference type="PANTHER" id="PTHR44154:SF1">
    <property type="entry name" value="QUINONE OXIDOREDUCTASE"/>
    <property type="match status" value="1"/>
</dbReference>
<dbReference type="AlphaFoldDB" id="A0A4S4FYI9"/>
<dbReference type="PROSITE" id="PS01162">
    <property type="entry name" value="QOR_ZETA_CRYSTAL"/>
    <property type="match status" value="1"/>
</dbReference>
<evidence type="ECO:0000256" key="4">
    <source>
        <dbReference type="ARBA" id="ARBA00022857"/>
    </source>
</evidence>
<sequence>MPRAVQFNRFGPTDELEVVSVDAPRPGDGEVRVRVLAAGLNPVDWKIVADQAVARHYGFTGFPSGNGNDLAGVVDEIGPGVAGFRTGDRVFGGGRFLAQADFTVARADTLHSTPDGLTDEQAGTLDIAGRTAMAEVRHLAPSADDTILVSAAAGGVGVLAAQLARRAGARVIGTASVANHDYLRRRGIEPVGYGEGMPDRIRELAPEGVTAVLDHHGRETIDLGLALGVPPERINSIADKRYADEVGVMSVGGAEAEAGDLDELAALIAAGDIDLPIDAIYPVERVREAYAHLTAGHLRGKVVLTFE</sequence>
<evidence type="ECO:0000256" key="1">
    <source>
        <dbReference type="ARBA" id="ARBA00004496"/>
    </source>
</evidence>
<gene>
    <name evidence="7" type="ORF">E6C70_05605</name>
</gene>
<reference evidence="7 8" key="1">
    <citation type="submission" date="2019-04" db="EMBL/GenBank/DDBJ databases">
        <authorList>
            <person name="Jiang L."/>
        </authorList>
    </citation>
    <scope>NUCLEOTIDE SEQUENCE [LARGE SCALE GENOMIC DNA]</scope>
    <source>
        <strain evidence="7 8">YIM 131861</strain>
    </source>
</reference>
<dbReference type="InterPro" id="IPR013154">
    <property type="entry name" value="ADH-like_N"/>
</dbReference>
<comment type="subunit">
    <text evidence="2">Homotetramer.</text>
</comment>